<accession>A0A2X0SDH4</accession>
<dbReference type="EMBL" id="LS423452">
    <property type="protein sequence ID" value="SPS05441.1"/>
    <property type="molecule type" value="Genomic_DNA"/>
</dbReference>
<dbReference type="PROSITE" id="PS50995">
    <property type="entry name" value="HTH_MARR_2"/>
    <property type="match status" value="1"/>
</dbReference>
<dbReference type="Gene3D" id="1.10.10.10">
    <property type="entry name" value="Winged helix-like DNA-binding domain superfamily/Winged helix DNA-binding domain"/>
    <property type="match status" value="1"/>
</dbReference>
<dbReference type="CDD" id="cd00090">
    <property type="entry name" value="HTH_ARSR"/>
    <property type="match status" value="1"/>
</dbReference>
<name>A0A2X0SDH4_9PROT</name>
<dbReference type="InterPro" id="IPR036388">
    <property type="entry name" value="WH-like_DNA-bd_sf"/>
</dbReference>
<reference evidence="2" key="1">
    <citation type="submission" date="2018-05" db="EMBL/GenBank/DDBJ databases">
        <authorList>
            <person name="Lanie J.A."/>
            <person name="Ng W.-L."/>
            <person name="Kazmierczak K.M."/>
            <person name="Andrzejewski T.M."/>
            <person name="Davidsen T.M."/>
            <person name="Wayne K.J."/>
            <person name="Tettelin H."/>
            <person name="Glass J.I."/>
            <person name="Rusch D."/>
            <person name="Podicherti R."/>
            <person name="Tsui H.-C.T."/>
            <person name="Winkler M.E."/>
        </authorList>
    </citation>
    <scope>NUCLEOTIDE SEQUENCE</scope>
    <source>
        <strain evidence="2">KNB</strain>
    </source>
</reference>
<feature type="domain" description="HTH marR-type" evidence="1">
    <location>
        <begin position="3"/>
        <end position="140"/>
    </location>
</feature>
<gene>
    <name evidence="2" type="ORF">NITFAB_1031</name>
</gene>
<dbReference type="PANTHER" id="PTHR33164">
    <property type="entry name" value="TRANSCRIPTIONAL REGULATOR, MARR FAMILY"/>
    <property type="match status" value="1"/>
</dbReference>
<protein>
    <submittedName>
        <fullName evidence="2">MarR family transcriptional regulator</fullName>
    </submittedName>
</protein>
<dbReference type="InterPro" id="IPR000835">
    <property type="entry name" value="HTH_MarR-typ"/>
</dbReference>
<dbReference type="Pfam" id="PF12802">
    <property type="entry name" value="MarR_2"/>
    <property type="match status" value="1"/>
</dbReference>
<dbReference type="GO" id="GO:0006950">
    <property type="term" value="P:response to stress"/>
    <property type="evidence" value="ECO:0007669"/>
    <property type="project" value="TreeGrafter"/>
</dbReference>
<evidence type="ECO:0000259" key="1">
    <source>
        <dbReference type="PROSITE" id="PS50995"/>
    </source>
</evidence>
<dbReference type="InterPro" id="IPR011991">
    <property type="entry name" value="ArsR-like_HTH"/>
</dbReference>
<organism evidence="2">
    <name type="scientific">Candidatus Nitrotoga fabula</name>
    <dbReference type="NCBI Taxonomy" id="2182327"/>
    <lineage>
        <taxon>Bacteria</taxon>
        <taxon>Pseudomonadati</taxon>
        <taxon>Pseudomonadota</taxon>
        <taxon>Betaproteobacteria</taxon>
        <taxon>Nitrosomonadales</taxon>
        <taxon>Gallionellaceae</taxon>
        <taxon>Candidatus Nitrotoga</taxon>
    </lineage>
</organism>
<evidence type="ECO:0000313" key="2">
    <source>
        <dbReference type="EMBL" id="SPS05441.1"/>
    </source>
</evidence>
<dbReference type="InterPro" id="IPR039422">
    <property type="entry name" value="MarR/SlyA-like"/>
</dbReference>
<dbReference type="GO" id="GO:0003700">
    <property type="term" value="F:DNA-binding transcription factor activity"/>
    <property type="evidence" value="ECO:0007669"/>
    <property type="project" value="InterPro"/>
</dbReference>
<dbReference type="PANTHER" id="PTHR33164:SF43">
    <property type="entry name" value="HTH-TYPE TRANSCRIPTIONAL REPRESSOR YETL"/>
    <property type="match status" value="1"/>
</dbReference>
<dbReference type="SUPFAM" id="SSF46785">
    <property type="entry name" value="Winged helix' DNA-binding domain"/>
    <property type="match status" value="1"/>
</dbReference>
<dbReference type="InterPro" id="IPR036390">
    <property type="entry name" value="WH_DNA-bd_sf"/>
</dbReference>
<sequence>MTTSQTALLLERLGALLQLAVREDAARHGLLPIHIQVLHYLARANCYSDLPIAIAEYFGITRGTVSQTLSVLERKGLLVRMGDPHHGKRVHLRLTAAGEAVLQDSWVERVEQAMEGMPAGGTALQGMLRDLLSALQRMNGQRAFGICRQCLHFLDESGDARCGLTGDSLVIGQTVRICREWTAPAASRSDNGFGARQ</sequence>
<dbReference type="SMART" id="SM00347">
    <property type="entry name" value="HTH_MARR"/>
    <property type="match status" value="1"/>
</dbReference>
<dbReference type="AlphaFoldDB" id="A0A2X0SDH4"/>
<proteinExistence type="predicted"/>